<feature type="region of interest" description="Disordered" evidence="1">
    <location>
        <begin position="284"/>
        <end position="308"/>
    </location>
</feature>
<dbReference type="EMBL" id="MPUH01001148">
    <property type="protein sequence ID" value="OMJ69872.1"/>
    <property type="molecule type" value="Genomic_DNA"/>
</dbReference>
<evidence type="ECO:0000256" key="2">
    <source>
        <dbReference type="SAM" id="Phobius"/>
    </source>
</evidence>
<accession>A0A1R2AZE1</accession>
<evidence type="ECO:0000313" key="4">
    <source>
        <dbReference type="Proteomes" id="UP000187209"/>
    </source>
</evidence>
<gene>
    <name evidence="3" type="ORF">SteCoe_32285</name>
</gene>
<dbReference type="AlphaFoldDB" id="A0A1R2AZE1"/>
<feature type="transmembrane region" description="Helical" evidence="2">
    <location>
        <begin position="192"/>
        <end position="210"/>
    </location>
</feature>
<sequence>MNGNMVISKLKLRIWWYIFFGLQFLIVIFIIGSLASAKWVRGDFFSCTKGYPCENFEGTLSTCKSMCDGTYESESETWCSSEDYSENDSIYDTADSLCVTFFGLYIGALILIVFEIATFISMIVWCSTMICTLIKCNCFWMTCCCSVCSCLSHFLGMIIWFAVTKTNFNNDCSELLYDGSQPKLCGKDGPGLGVFIMVIFPIIVGFYLYIGCNANSKHKKAGNIVHIAPNDGIPTENANVEDMNENMALVNPNIKPSPITIHPPASNPVPARVAVSKTVEIPRNRGSQSSIVNNEASQNRSTESHGNNIPIYYNQNDLGKFIAFQLVPLPNPPK</sequence>
<keyword evidence="2" id="KW-1133">Transmembrane helix</keyword>
<organism evidence="3 4">
    <name type="scientific">Stentor coeruleus</name>
    <dbReference type="NCBI Taxonomy" id="5963"/>
    <lineage>
        <taxon>Eukaryota</taxon>
        <taxon>Sar</taxon>
        <taxon>Alveolata</taxon>
        <taxon>Ciliophora</taxon>
        <taxon>Postciliodesmatophora</taxon>
        <taxon>Heterotrichea</taxon>
        <taxon>Heterotrichida</taxon>
        <taxon>Stentoridae</taxon>
        <taxon>Stentor</taxon>
    </lineage>
</organism>
<proteinExistence type="predicted"/>
<feature type="transmembrane region" description="Helical" evidence="2">
    <location>
        <begin position="102"/>
        <end position="126"/>
    </location>
</feature>
<comment type="caution">
    <text evidence="3">The sequence shown here is derived from an EMBL/GenBank/DDBJ whole genome shotgun (WGS) entry which is preliminary data.</text>
</comment>
<keyword evidence="2" id="KW-0812">Transmembrane</keyword>
<name>A0A1R2AZE1_9CILI</name>
<keyword evidence="4" id="KW-1185">Reference proteome</keyword>
<evidence type="ECO:0000256" key="1">
    <source>
        <dbReference type="SAM" id="MobiDB-lite"/>
    </source>
</evidence>
<protein>
    <submittedName>
        <fullName evidence="3">Uncharacterized protein</fullName>
    </submittedName>
</protein>
<feature type="compositionally biased region" description="Polar residues" evidence="1">
    <location>
        <begin position="285"/>
        <end position="308"/>
    </location>
</feature>
<feature type="transmembrane region" description="Helical" evidence="2">
    <location>
        <begin position="14"/>
        <end position="35"/>
    </location>
</feature>
<keyword evidence="2" id="KW-0472">Membrane</keyword>
<reference evidence="3 4" key="1">
    <citation type="submission" date="2016-11" db="EMBL/GenBank/DDBJ databases">
        <title>The macronuclear genome of Stentor coeruleus: a giant cell with tiny introns.</title>
        <authorList>
            <person name="Slabodnick M."/>
            <person name="Ruby J.G."/>
            <person name="Reiff S.B."/>
            <person name="Swart E.C."/>
            <person name="Gosai S."/>
            <person name="Prabakaran S."/>
            <person name="Witkowska E."/>
            <person name="Larue G.E."/>
            <person name="Fisher S."/>
            <person name="Freeman R.M."/>
            <person name="Gunawardena J."/>
            <person name="Chu W."/>
            <person name="Stover N.A."/>
            <person name="Gregory B.D."/>
            <person name="Nowacki M."/>
            <person name="Derisi J."/>
            <person name="Roy S.W."/>
            <person name="Marshall W.F."/>
            <person name="Sood P."/>
        </authorList>
    </citation>
    <scope>NUCLEOTIDE SEQUENCE [LARGE SCALE GENOMIC DNA]</scope>
    <source>
        <strain evidence="3">WM001</strain>
    </source>
</reference>
<dbReference type="Proteomes" id="UP000187209">
    <property type="component" value="Unassembled WGS sequence"/>
</dbReference>
<evidence type="ECO:0000313" key="3">
    <source>
        <dbReference type="EMBL" id="OMJ69872.1"/>
    </source>
</evidence>
<feature type="transmembrane region" description="Helical" evidence="2">
    <location>
        <begin position="138"/>
        <end position="163"/>
    </location>
</feature>